<evidence type="ECO:0000313" key="3">
    <source>
        <dbReference type="EMBL" id="SDQ96001.1"/>
    </source>
</evidence>
<proteinExistence type="predicted"/>
<dbReference type="InterPro" id="IPR044661">
    <property type="entry name" value="MED15a/b/c-like"/>
</dbReference>
<dbReference type="PANTHER" id="PTHR33137:SF4">
    <property type="entry name" value="MEDIATOR OF RNA POLYMERASE II TRANSCRIPTION SUBUNIT 15A-RELATED"/>
    <property type="match status" value="1"/>
</dbReference>
<keyword evidence="2" id="KW-0472">Membrane</keyword>
<sequence length="655" mass="69818">MSLNNPPGSPYEGEPDPQRTIAYRPQAQQQQYGQSGYPGQHPAGPSGQPQPGYGAPPSPQQPGQGYGQPQQQYGQQQAYDQPTQVYPQGYAQQTPGQPYGGYDQQQGYAQPQQQQQYGQQQAYDQPTQVYPQGYAQQTPGQPYGGYDQQQGYAQSQQQQQYGQQANWAGAPDYLSGGPAPASGGKSKKNWIIAVVAALVVALIGGGGVFAVNLLSGGGSQPHEVLPQNALVYIRLDMDPAANQKLALLEIARKFPESRDIFNTDEPRQALFNLIKKDMDRDDVDFARDVEPWLGSRIGIAVLPPVEGSQDGVPVAAIQVTDEEAARAGIAKLTKGENLGIAFRDGYVLVTEQQADADKFAEGPTLAENAAFTGDADALGEQGVMSFWMNLAEAAKFPEIIAEDSRKSIEQLGNVRVAAALRFDSSYVELAAAVRGMDKLKAGEPKGARLTDLPGSTVGAVSISGLGDLLAQHWQEINNAGQSNMQFRQFLSAAQQAGLALPDDLVALLGENLTVVVDENGLDSGQPKIGVRLATDPGKAEQVISKIEQLSAGQGVSPQFGKASGDGVMAFATTQDYAQQLAQAGNLGDDETFKLAVPSGDDASFAVYVNLDKAEKFYLNNLQGTQRETIQVLRAIGISGTQSGPDAVLSMRVLLN</sequence>
<dbReference type="InterPro" id="IPR021787">
    <property type="entry name" value="DUF3352"/>
</dbReference>
<dbReference type="EMBL" id="FNKK01000002">
    <property type="protein sequence ID" value="SDQ96001.1"/>
    <property type="molecule type" value="Genomic_DNA"/>
</dbReference>
<evidence type="ECO:0000256" key="1">
    <source>
        <dbReference type="SAM" id="MobiDB-lite"/>
    </source>
</evidence>
<dbReference type="PANTHER" id="PTHR33137">
    <property type="entry name" value="MEDIATOR OF RNA POLYMERASE II TRANSCRIPTION SUBUNIT 15A-RELATED"/>
    <property type="match status" value="1"/>
</dbReference>
<gene>
    <name evidence="3" type="ORF">SAMN04489764_2790</name>
</gene>
<dbReference type="RefSeq" id="WP_093259424.1">
    <property type="nucleotide sequence ID" value="NZ_FNKK01000002.1"/>
</dbReference>
<protein>
    <recommendedName>
        <fullName evidence="5">DUF3352 domain-containing protein</fullName>
    </recommendedName>
</protein>
<dbReference type="Proteomes" id="UP000217103">
    <property type="component" value="Unassembled WGS sequence"/>
</dbReference>
<keyword evidence="2" id="KW-1133">Transmembrane helix</keyword>
<dbReference type="GO" id="GO:0031490">
    <property type="term" value="F:chromatin DNA binding"/>
    <property type="evidence" value="ECO:0007669"/>
    <property type="project" value="InterPro"/>
</dbReference>
<feature type="region of interest" description="Disordered" evidence="1">
    <location>
        <begin position="1"/>
        <end position="164"/>
    </location>
</feature>
<dbReference type="STRING" id="35622.SAMN04489764_2790"/>
<keyword evidence="2" id="KW-0812">Transmembrane</keyword>
<accession>A0A1H1F505</accession>
<feature type="transmembrane region" description="Helical" evidence="2">
    <location>
        <begin position="190"/>
        <end position="214"/>
    </location>
</feature>
<feature type="compositionally biased region" description="Low complexity" evidence="1">
    <location>
        <begin position="61"/>
        <end position="164"/>
    </location>
</feature>
<name>A0A1H1F505_9ACTN</name>
<keyword evidence="4" id="KW-1185">Reference proteome</keyword>
<dbReference type="Pfam" id="PF11832">
    <property type="entry name" value="DUF3352"/>
    <property type="match status" value="1"/>
</dbReference>
<reference evidence="3 4" key="1">
    <citation type="submission" date="2016-10" db="EMBL/GenBank/DDBJ databases">
        <authorList>
            <person name="de Groot N.N."/>
        </authorList>
    </citation>
    <scope>NUCLEOTIDE SEQUENCE [LARGE SCALE GENOMIC DNA]</scope>
    <source>
        <strain evidence="3 4">DSM 43794</strain>
    </source>
</reference>
<dbReference type="OrthoDB" id="5241887at2"/>
<evidence type="ECO:0000256" key="2">
    <source>
        <dbReference type="SAM" id="Phobius"/>
    </source>
</evidence>
<evidence type="ECO:0000313" key="4">
    <source>
        <dbReference type="Proteomes" id="UP000217103"/>
    </source>
</evidence>
<evidence type="ECO:0008006" key="5">
    <source>
        <dbReference type="Google" id="ProtNLM"/>
    </source>
</evidence>
<organism evidence="3 4">
    <name type="scientific">Thermostaphylospora chromogena</name>
    <dbReference type="NCBI Taxonomy" id="35622"/>
    <lineage>
        <taxon>Bacteria</taxon>
        <taxon>Bacillati</taxon>
        <taxon>Actinomycetota</taxon>
        <taxon>Actinomycetes</taxon>
        <taxon>Streptosporangiales</taxon>
        <taxon>Thermomonosporaceae</taxon>
        <taxon>Thermostaphylospora</taxon>
    </lineage>
</organism>
<dbReference type="AlphaFoldDB" id="A0A1H1F505"/>
<feature type="compositionally biased region" description="Low complexity" evidence="1">
    <location>
        <begin position="23"/>
        <end position="53"/>
    </location>
</feature>